<protein>
    <submittedName>
        <fullName evidence="1">Uncharacterized protein</fullName>
    </submittedName>
</protein>
<proteinExistence type="predicted"/>
<accession>A0A1B7T7K1</accession>
<dbReference type="EMBL" id="LXPE01000489">
    <property type="protein sequence ID" value="OBA24690.1"/>
    <property type="molecule type" value="Genomic_DNA"/>
</dbReference>
<comment type="caution">
    <text evidence="1">The sequence shown here is derived from an EMBL/GenBank/DDBJ whole genome shotgun (WGS) entry which is preliminary data.</text>
</comment>
<name>A0A1B7T7K1_9ASCO</name>
<dbReference type="AlphaFoldDB" id="A0A1B7T7K1"/>
<dbReference type="Proteomes" id="UP000092321">
    <property type="component" value="Unassembled WGS sequence"/>
</dbReference>
<evidence type="ECO:0000313" key="1">
    <source>
        <dbReference type="EMBL" id="OBA24690.1"/>
    </source>
</evidence>
<gene>
    <name evidence="1" type="ORF">HANVADRAFT_4495</name>
</gene>
<organism evidence="1 2">
    <name type="scientific">Hanseniaspora valbyensis NRRL Y-1626</name>
    <dbReference type="NCBI Taxonomy" id="766949"/>
    <lineage>
        <taxon>Eukaryota</taxon>
        <taxon>Fungi</taxon>
        <taxon>Dikarya</taxon>
        <taxon>Ascomycota</taxon>
        <taxon>Saccharomycotina</taxon>
        <taxon>Saccharomycetes</taxon>
        <taxon>Saccharomycodales</taxon>
        <taxon>Saccharomycodaceae</taxon>
        <taxon>Hanseniaspora</taxon>
    </lineage>
</organism>
<evidence type="ECO:0000313" key="2">
    <source>
        <dbReference type="Proteomes" id="UP000092321"/>
    </source>
</evidence>
<sequence length="229" mass="27564">MTADQRYSINKRLNLVTCRNRHFSLVERLTKQKKTFYQRIPVKIPASYIPLIKQEYKESGAEKNVFENFIQYNKYIFLPNFKMWLFKQFVVDSLRLPHKLQTNSRGMTIDLSEENVDSLDFEQTELVIANMCDLNGDQLNQILVISDMIEQIDQKEYRFKELLLEKNNEDTMQLYKDSLKTLGKSNNFQIDPFDLNLLYREYFNYDTPYKQEICLNYAFKLIQHMEKNR</sequence>
<keyword evidence="2" id="KW-1185">Reference proteome</keyword>
<reference evidence="2" key="1">
    <citation type="journal article" date="2016" name="Proc. Natl. Acad. Sci. U.S.A.">
        <title>Comparative genomics of biotechnologically important yeasts.</title>
        <authorList>
            <person name="Riley R."/>
            <person name="Haridas S."/>
            <person name="Wolfe K.H."/>
            <person name="Lopes M.R."/>
            <person name="Hittinger C.T."/>
            <person name="Goeker M."/>
            <person name="Salamov A.A."/>
            <person name="Wisecaver J.H."/>
            <person name="Long T.M."/>
            <person name="Calvey C.H."/>
            <person name="Aerts A.L."/>
            <person name="Barry K.W."/>
            <person name="Choi C."/>
            <person name="Clum A."/>
            <person name="Coughlan A.Y."/>
            <person name="Deshpande S."/>
            <person name="Douglass A.P."/>
            <person name="Hanson S.J."/>
            <person name="Klenk H.-P."/>
            <person name="LaButti K.M."/>
            <person name="Lapidus A."/>
            <person name="Lindquist E.A."/>
            <person name="Lipzen A.M."/>
            <person name="Meier-Kolthoff J.P."/>
            <person name="Ohm R.A."/>
            <person name="Otillar R.P."/>
            <person name="Pangilinan J.L."/>
            <person name="Peng Y."/>
            <person name="Rokas A."/>
            <person name="Rosa C.A."/>
            <person name="Scheuner C."/>
            <person name="Sibirny A.A."/>
            <person name="Slot J.C."/>
            <person name="Stielow J.B."/>
            <person name="Sun H."/>
            <person name="Kurtzman C.P."/>
            <person name="Blackwell M."/>
            <person name="Grigoriev I.V."/>
            <person name="Jeffries T.W."/>
        </authorList>
    </citation>
    <scope>NUCLEOTIDE SEQUENCE [LARGE SCALE GENOMIC DNA]</scope>
    <source>
        <strain evidence="2">NRRL Y-1626</strain>
    </source>
</reference>